<feature type="domain" description="DNA methylase N-4/N-6" evidence="5">
    <location>
        <begin position="124"/>
        <end position="446"/>
    </location>
</feature>
<keyword evidence="4" id="KW-0949">S-adenosyl-L-methionine</keyword>
<dbReference type="AlphaFoldDB" id="A0A7U4H5M4"/>
<dbReference type="REBASE" id="90320">
    <property type="entry name" value="M.BloBXY01ORF4860P"/>
</dbReference>
<reference evidence="6 7" key="2">
    <citation type="submission" date="2014-07" db="EMBL/GenBank/DDBJ databases">
        <title>Bifidobacterium longum genome.</title>
        <authorList>
            <person name="Yuan J."/>
            <person name="Wei X."/>
            <person name="Li H."/>
            <person name="Liu W."/>
            <person name="Wang X."/>
        </authorList>
    </citation>
    <scope>NUCLEOTIDE SEQUENCE [LARGE SCALE GENOMIC DNA]</scope>
    <source>
        <strain evidence="6 7">BXY01</strain>
    </source>
</reference>
<proteinExistence type="inferred from homology"/>
<evidence type="ECO:0000256" key="3">
    <source>
        <dbReference type="ARBA" id="ARBA00022679"/>
    </source>
</evidence>
<evidence type="ECO:0000256" key="4">
    <source>
        <dbReference type="ARBA" id="ARBA00022691"/>
    </source>
</evidence>
<dbReference type="SUPFAM" id="SSF53335">
    <property type="entry name" value="S-adenosyl-L-methionine-dependent methyltransferases"/>
    <property type="match status" value="1"/>
</dbReference>
<dbReference type="InterPro" id="IPR002941">
    <property type="entry name" value="DNA_methylase_N4/N6"/>
</dbReference>
<dbReference type="KEGG" id="blx:GS08_04860"/>
<dbReference type="PRINTS" id="PR00506">
    <property type="entry name" value="D21N6MTFRASE"/>
</dbReference>
<dbReference type="EMBL" id="CP008885">
    <property type="protein sequence ID" value="AIF90474.1"/>
    <property type="molecule type" value="Genomic_DNA"/>
</dbReference>
<comment type="similarity">
    <text evidence="1">Belongs to the N(4)/N(6)-methyltransferase family.</text>
</comment>
<protein>
    <submittedName>
        <fullName evidence="6">DNA methyltransferase</fullName>
    </submittedName>
</protein>
<dbReference type="Proteomes" id="UP000028505">
    <property type="component" value="Chromosome"/>
</dbReference>
<evidence type="ECO:0000259" key="5">
    <source>
        <dbReference type="Pfam" id="PF01555"/>
    </source>
</evidence>
<evidence type="ECO:0000313" key="7">
    <source>
        <dbReference type="Proteomes" id="UP000028505"/>
    </source>
</evidence>
<dbReference type="GO" id="GO:0032259">
    <property type="term" value="P:methylation"/>
    <property type="evidence" value="ECO:0007669"/>
    <property type="project" value="UniProtKB-KW"/>
</dbReference>
<dbReference type="GO" id="GO:0003677">
    <property type="term" value="F:DNA binding"/>
    <property type="evidence" value="ECO:0007669"/>
    <property type="project" value="InterPro"/>
</dbReference>
<sequence length="644" mass="72705">MSDIEKIHGITPDLTKENVDRLLALFPDVATEITDPKTGRTERAVDFDALKERLGDVAEGNRERYQFTWPGKREAKRLAREPIAKTLRPVKERSKDWDTTRNLYIEGDNLDALKLLRENYAGKVKLIYIDPPYNTGHDFIYKDNFGKTVAAAKSESGDYDDEGGQLVANPESNGRFHSDWCSMIYPRLLLARDLLTNDGVILISVDDHEAVNLKKICDEIFGSESFCAQLVWKSRQNKDNRSVTGVSIDHEYVLMYSKSPDKRVFRGADRLEDAYQNPDNDPRGPWQSANMVGLATEDARPNLHYDLINPKTGINYGKPEKGWRYDQRTMNRLIKDDKIIWPSSPDGRPRRKKFLSELTSDLAGFSSIIGDRIYTRNGSLEIRKLFNGQMFDFPKPSQLIQQLIDQGTSNEDIVLDFFSGSASSAVATLNQNATGNGHRRFIMIQMPEAVGENSEAAKAGYSTICEIGEERIRRAGEKIKSEIEAENAQLTLDGTPKKVPDIGFRVLRVDDSNYEDRRKLVDEYSQKDIDDNVDITKMDRSDLDLLFEALPKFQLPYSSKIDVLSGGEFDGHTVYSVNDGQLLACFENSIPESLVRALATFRPRPSYVLVSENGFLNSAARTNFAEIFKQSADSKTGGTQIRII</sequence>
<evidence type="ECO:0000256" key="2">
    <source>
        <dbReference type="ARBA" id="ARBA00022603"/>
    </source>
</evidence>
<dbReference type="Gene3D" id="3.40.50.150">
    <property type="entry name" value="Vaccinia Virus protein VP39"/>
    <property type="match status" value="1"/>
</dbReference>
<evidence type="ECO:0000256" key="1">
    <source>
        <dbReference type="ARBA" id="ARBA00006594"/>
    </source>
</evidence>
<organism evidence="6 7">
    <name type="scientific">Bifidobacterium longum</name>
    <dbReference type="NCBI Taxonomy" id="216816"/>
    <lineage>
        <taxon>Bacteria</taxon>
        <taxon>Bacillati</taxon>
        <taxon>Actinomycetota</taxon>
        <taxon>Actinomycetes</taxon>
        <taxon>Bifidobacteriales</taxon>
        <taxon>Bifidobacteriaceae</taxon>
        <taxon>Bifidobacterium</taxon>
    </lineage>
</organism>
<dbReference type="RefSeq" id="WP_013140682.1">
    <property type="nucleotide sequence ID" value="NZ_CP008885.1"/>
</dbReference>
<keyword evidence="3 6" id="KW-0808">Transferase</keyword>
<name>A0A7U4H5M4_BIFLN</name>
<keyword evidence="2 6" id="KW-0489">Methyltransferase</keyword>
<reference evidence="6 7" key="1">
    <citation type="submission" date="2014-06" db="EMBL/GenBank/DDBJ databases">
        <authorList>
            <person name="Zhao X."/>
        </authorList>
    </citation>
    <scope>NUCLEOTIDE SEQUENCE [LARGE SCALE GENOMIC DNA]</scope>
    <source>
        <strain evidence="6 7">BXY01</strain>
    </source>
</reference>
<dbReference type="InterPro" id="IPR002295">
    <property type="entry name" value="N4/N6-MTase_EcoPI_Mod-like"/>
</dbReference>
<gene>
    <name evidence="6" type="ORF">GS08_04860</name>
</gene>
<dbReference type="GO" id="GO:0008170">
    <property type="term" value="F:N-methyltransferase activity"/>
    <property type="evidence" value="ECO:0007669"/>
    <property type="project" value="InterPro"/>
</dbReference>
<accession>A0A7U4H5M4</accession>
<dbReference type="InterPro" id="IPR029063">
    <property type="entry name" value="SAM-dependent_MTases_sf"/>
</dbReference>
<evidence type="ECO:0000313" key="6">
    <source>
        <dbReference type="EMBL" id="AIF90474.1"/>
    </source>
</evidence>
<dbReference type="InterPro" id="IPR002052">
    <property type="entry name" value="DNA_methylase_N6_adenine_CS"/>
</dbReference>
<dbReference type="PROSITE" id="PS00092">
    <property type="entry name" value="N6_MTASE"/>
    <property type="match status" value="1"/>
</dbReference>
<dbReference type="PIRSF" id="PIRSF015855">
    <property type="entry name" value="TypeIII_Mtase_mKpnI"/>
    <property type="match status" value="1"/>
</dbReference>
<dbReference type="Pfam" id="PF01555">
    <property type="entry name" value="N6_N4_Mtase"/>
    <property type="match status" value="1"/>
</dbReference>